<dbReference type="InterPro" id="IPR038605">
    <property type="entry name" value="Pba1_sf"/>
</dbReference>
<organism evidence="1 2">
    <name type="scientific">Lachancea fermentati</name>
    <name type="common">Zygosaccharomyces fermentati</name>
    <dbReference type="NCBI Taxonomy" id="4955"/>
    <lineage>
        <taxon>Eukaryota</taxon>
        <taxon>Fungi</taxon>
        <taxon>Dikarya</taxon>
        <taxon>Ascomycota</taxon>
        <taxon>Saccharomycotina</taxon>
        <taxon>Saccharomycetes</taxon>
        <taxon>Saccharomycetales</taxon>
        <taxon>Saccharomycetaceae</taxon>
        <taxon>Lachancea</taxon>
    </lineage>
</organism>
<dbReference type="OrthoDB" id="4062897at2759"/>
<dbReference type="OMA" id="MLFKQWN"/>
<evidence type="ECO:0000313" key="1">
    <source>
        <dbReference type="EMBL" id="SCV99783.1"/>
    </source>
</evidence>
<sequence>MLFKQWNNFSEPRHHLDAPLEDTTNLESLQISTLPKVTFSGSLDLMSFRKVVVISKTLEPLFPKRLIKLEHIASFQGTWQTNTTEEFRYREDFQAEEAATSKKTERSIEFPMQKLDNNTLLLCVEENFLHVPPIVWNILSREIVAKCSTLQFLVIGTTDRIGEVKSIGAPGSCPFGQEDLPPLAPPEFITNFTASLIDQLIASHMKFSGFVAPSEGPSGFEKLSLETMDKLIDLCWPIVNHLSRDSYVTECHRCWRLNGTAMGAQTGLYL</sequence>
<evidence type="ECO:0000313" key="2">
    <source>
        <dbReference type="Proteomes" id="UP000190831"/>
    </source>
</evidence>
<accession>A0A1G4M7G3</accession>
<gene>
    <name evidence="1" type="ORF">LAFE_0B02410G</name>
</gene>
<dbReference type="Proteomes" id="UP000190831">
    <property type="component" value="Chromosome B"/>
</dbReference>
<name>A0A1G4M7G3_LACFM</name>
<dbReference type="STRING" id="4955.A0A1G4M7G3"/>
<proteinExistence type="predicted"/>
<dbReference type="Pfam" id="PF10450">
    <property type="entry name" value="POC1"/>
    <property type="match status" value="1"/>
</dbReference>
<dbReference type="Gene3D" id="3.40.50.12120">
    <property type="entry name" value="POC1 chaperone"/>
    <property type="match status" value="1"/>
</dbReference>
<reference evidence="2" key="1">
    <citation type="submission" date="2016-03" db="EMBL/GenBank/DDBJ databases">
        <authorList>
            <person name="Devillers H."/>
        </authorList>
    </citation>
    <scope>NUCLEOTIDE SEQUENCE [LARGE SCALE GENOMIC DNA]</scope>
</reference>
<keyword evidence="2" id="KW-1185">Reference proteome</keyword>
<protein>
    <submittedName>
        <fullName evidence="1">LAFE_0B02410g1_1</fullName>
    </submittedName>
</protein>
<dbReference type="EMBL" id="LT598489">
    <property type="protein sequence ID" value="SCV99783.1"/>
    <property type="molecule type" value="Genomic_DNA"/>
</dbReference>
<dbReference type="GO" id="GO:0043248">
    <property type="term" value="P:proteasome assembly"/>
    <property type="evidence" value="ECO:0007669"/>
    <property type="project" value="InterPro"/>
</dbReference>
<dbReference type="AlphaFoldDB" id="A0A1G4M7G3"/>
<dbReference type="InterPro" id="IPR018855">
    <property type="entry name" value="Psome_chaperone_1_fun"/>
</dbReference>